<protein>
    <recommendedName>
        <fullName evidence="2">NACHT domain-containing protein</fullName>
    </recommendedName>
</protein>
<name>A0A8H5CHJ2_9AGAR</name>
<dbReference type="Pfam" id="PF24883">
    <property type="entry name" value="NPHP3_N"/>
    <property type="match status" value="1"/>
</dbReference>
<dbReference type="OrthoDB" id="2940508at2759"/>
<gene>
    <name evidence="3" type="ORF">D9611_001851</name>
</gene>
<comment type="caution">
    <text evidence="3">The sequence shown here is derived from an EMBL/GenBank/DDBJ whole genome shotgun (WGS) entry which is preliminary data.</text>
</comment>
<evidence type="ECO:0000256" key="1">
    <source>
        <dbReference type="ARBA" id="ARBA00022737"/>
    </source>
</evidence>
<dbReference type="PANTHER" id="PTHR10039:SF14">
    <property type="entry name" value="NACHT DOMAIN-CONTAINING PROTEIN"/>
    <property type="match status" value="1"/>
</dbReference>
<accession>A0A8H5CHJ2</accession>
<dbReference type="Gene3D" id="3.40.50.300">
    <property type="entry name" value="P-loop containing nucleotide triphosphate hydrolases"/>
    <property type="match status" value="1"/>
</dbReference>
<dbReference type="EMBL" id="JAACJK010000001">
    <property type="protein sequence ID" value="KAF5341871.1"/>
    <property type="molecule type" value="Genomic_DNA"/>
</dbReference>
<evidence type="ECO:0000259" key="2">
    <source>
        <dbReference type="PROSITE" id="PS50837"/>
    </source>
</evidence>
<sequence length="692" mass="78441">MQSFVMRYQIGSLVCSHFTSYCISKAYRLHVVVFQWAIDFSREPPWGMKASNDLSVSPRSYYNSATRTFLVRSPPPNTHRLTHGLNGFVHRSGIPSLVVPIMSTHGSSYFQNAHHFNIENVTITETRSRPMKRLSRTPLEFLLDNMADGAVHNSAERSDAPKCHAETRVAVQEEILSWVCHGDRDARPTKVMWVTGPAGTGKTAIAGSVAEACEKQGLLAASFFFSASSKSANRRSKRCLVATLAYQLIQHPSLQGVGKRVLSAIMHDPAIFKRRLEDQLEGLILGPLRDVQLEGHYDPFTWPKAIVIDGLDECEVEEYLDRTPSDVQRSKEDDHSEILSLLLQAAQDPSFPFRIVLASRPEPVIRTFFFESPAKVITVELVLDQKYNPDADITLFLRSKFAELRRRYDIWDWPKEDVIKILVERASGQFIYAATIVRFIEGRSTKNRRRASILPQIQLDCVLHSRPSNDGAHPLAPLDALYTCILQTSSDPILAVKWIRLIDSMLRGHPAVFVKQFLESTPGEAECLLGTLSSLVFSPPSDGDSDFLPYHFYHKSLVDFLDDPKRCGELYVSPDAREEFYRVQYFRVLKGVFISRYSPLGRNDADVEPADKKTRTPLSETEMKVFLERFFNWLDVPTALTEAEFASSENDLLACDVAWCVQTSYEAARVKEKRRFTALFFNNVHVFVMSLV</sequence>
<evidence type="ECO:0000313" key="3">
    <source>
        <dbReference type="EMBL" id="KAF5341871.1"/>
    </source>
</evidence>
<dbReference type="AlphaFoldDB" id="A0A8H5CHJ2"/>
<evidence type="ECO:0000313" key="4">
    <source>
        <dbReference type="Proteomes" id="UP000541558"/>
    </source>
</evidence>
<organism evidence="3 4">
    <name type="scientific">Ephemerocybe angulata</name>
    <dbReference type="NCBI Taxonomy" id="980116"/>
    <lineage>
        <taxon>Eukaryota</taxon>
        <taxon>Fungi</taxon>
        <taxon>Dikarya</taxon>
        <taxon>Basidiomycota</taxon>
        <taxon>Agaricomycotina</taxon>
        <taxon>Agaricomycetes</taxon>
        <taxon>Agaricomycetidae</taxon>
        <taxon>Agaricales</taxon>
        <taxon>Agaricineae</taxon>
        <taxon>Psathyrellaceae</taxon>
        <taxon>Ephemerocybe</taxon>
    </lineage>
</organism>
<dbReference type="Proteomes" id="UP000541558">
    <property type="component" value="Unassembled WGS sequence"/>
</dbReference>
<dbReference type="InterPro" id="IPR056884">
    <property type="entry name" value="NPHP3-like_N"/>
</dbReference>
<feature type="domain" description="NACHT" evidence="2">
    <location>
        <begin position="190"/>
        <end position="361"/>
    </location>
</feature>
<reference evidence="3 4" key="1">
    <citation type="journal article" date="2020" name="ISME J.">
        <title>Uncovering the hidden diversity of litter-decomposition mechanisms in mushroom-forming fungi.</title>
        <authorList>
            <person name="Floudas D."/>
            <person name="Bentzer J."/>
            <person name="Ahren D."/>
            <person name="Johansson T."/>
            <person name="Persson P."/>
            <person name="Tunlid A."/>
        </authorList>
    </citation>
    <scope>NUCLEOTIDE SEQUENCE [LARGE SCALE GENOMIC DNA]</scope>
    <source>
        <strain evidence="3 4">CBS 175.51</strain>
    </source>
</reference>
<keyword evidence="4" id="KW-1185">Reference proteome</keyword>
<keyword evidence="1" id="KW-0677">Repeat</keyword>
<dbReference type="PROSITE" id="PS50837">
    <property type="entry name" value="NACHT"/>
    <property type="match status" value="1"/>
</dbReference>
<dbReference type="SUPFAM" id="SSF52540">
    <property type="entry name" value="P-loop containing nucleoside triphosphate hydrolases"/>
    <property type="match status" value="1"/>
</dbReference>
<dbReference type="InterPro" id="IPR027417">
    <property type="entry name" value="P-loop_NTPase"/>
</dbReference>
<proteinExistence type="predicted"/>
<dbReference type="PANTHER" id="PTHR10039">
    <property type="entry name" value="AMELOGENIN"/>
    <property type="match status" value="1"/>
</dbReference>
<dbReference type="InterPro" id="IPR007111">
    <property type="entry name" value="NACHT_NTPase"/>
</dbReference>